<keyword evidence="5" id="KW-0808">Transferase</keyword>
<keyword evidence="2" id="KW-0547">Nucleotide-binding</keyword>
<dbReference type="Gene3D" id="1.10.510.10">
    <property type="entry name" value="Transferase(Phosphotransferase) domain 1"/>
    <property type="match status" value="1"/>
</dbReference>
<dbReference type="SUPFAM" id="SSF56112">
    <property type="entry name" value="Protein kinase-like (PK-like)"/>
    <property type="match status" value="1"/>
</dbReference>
<keyword evidence="6" id="KW-1185">Reference proteome</keyword>
<comment type="caution">
    <text evidence="5">The sequence shown here is derived from an EMBL/GenBank/DDBJ whole genome shotgun (WGS) entry which is preliminary data.</text>
</comment>
<dbReference type="Pfam" id="PF00069">
    <property type="entry name" value="Pkinase"/>
    <property type="match status" value="1"/>
</dbReference>
<dbReference type="PANTHER" id="PTHR47989:SF61">
    <property type="entry name" value="PROTEIN KINASE DOMAIN-CONTAINING PROTEIN"/>
    <property type="match status" value="1"/>
</dbReference>
<evidence type="ECO:0000256" key="3">
    <source>
        <dbReference type="ARBA" id="ARBA00022840"/>
    </source>
</evidence>
<dbReference type="STRING" id="35608.A0A2U1LSR4"/>
<dbReference type="OrthoDB" id="4062651at2759"/>
<protein>
    <submittedName>
        <fullName evidence="5">Protein kinase-like domain-containing protein</fullName>
    </submittedName>
</protein>
<dbReference type="GO" id="GO:0005524">
    <property type="term" value="F:ATP binding"/>
    <property type="evidence" value="ECO:0007669"/>
    <property type="project" value="UniProtKB-KW"/>
</dbReference>
<keyword evidence="1" id="KW-0723">Serine/threonine-protein kinase</keyword>
<dbReference type="InterPro" id="IPR011009">
    <property type="entry name" value="Kinase-like_dom_sf"/>
</dbReference>
<proteinExistence type="predicted"/>
<reference evidence="5 6" key="1">
    <citation type="journal article" date="2018" name="Mol. Plant">
        <title>The genome of Artemisia annua provides insight into the evolution of Asteraceae family and artemisinin biosynthesis.</title>
        <authorList>
            <person name="Shen Q."/>
            <person name="Zhang L."/>
            <person name="Liao Z."/>
            <person name="Wang S."/>
            <person name="Yan T."/>
            <person name="Shi P."/>
            <person name="Liu M."/>
            <person name="Fu X."/>
            <person name="Pan Q."/>
            <person name="Wang Y."/>
            <person name="Lv Z."/>
            <person name="Lu X."/>
            <person name="Zhang F."/>
            <person name="Jiang W."/>
            <person name="Ma Y."/>
            <person name="Chen M."/>
            <person name="Hao X."/>
            <person name="Li L."/>
            <person name="Tang Y."/>
            <person name="Lv G."/>
            <person name="Zhou Y."/>
            <person name="Sun X."/>
            <person name="Brodelius P.E."/>
            <person name="Rose J.K.C."/>
            <person name="Tang K."/>
        </authorList>
    </citation>
    <scope>NUCLEOTIDE SEQUENCE [LARGE SCALE GENOMIC DNA]</scope>
    <source>
        <strain evidence="6">cv. Huhao1</strain>
        <tissue evidence="5">Leaf</tissue>
    </source>
</reference>
<dbReference type="InterPro" id="IPR000719">
    <property type="entry name" value="Prot_kinase_dom"/>
</dbReference>
<sequence length="187" mass="21010">MRLIIAQDAAVGINLAMMNESQVLETNAYLAPEYINTGRLSSKIDVWSYGIFLEELITGRVRTLVQENTESINVCVRWVCGYPVVGKTSEIIADPRLEGKYSEKSIKKVADAEIAKKCLAKDPKLRPNMSEVLKMVKEALELEMLNQILPEDLTQLYANNLEELVCRTRLVKNTVHIQETVVLTGSI</sequence>
<evidence type="ECO:0000313" key="6">
    <source>
        <dbReference type="Proteomes" id="UP000245207"/>
    </source>
</evidence>
<keyword evidence="3" id="KW-0067">ATP-binding</keyword>
<dbReference type="AlphaFoldDB" id="A0A2U1LSR4"/>
<name>A0A2U1LSR4_ARTAN</name>
<dbReference type="GO" id="GO:0004674">
    <property type="term" value="F:protein serine/threonine kinase activity"/>
    <property type="evidence" value="ECO:0007669"/>
    <property type="project" value="UniProtKB-KW"/>
</dbReference>
<accession>A0A2U1LSR4</accession>
<organism evidence="5 6">
    <name type="scientific">Artemisia annua</name>
    <name type="common">Sweet wormwood</name>
    <dbReference type="NCBI Taxonomy" id="35608"/>
    <lineage>
        <taxon>Eukaryota</taxon>
        <taxon>Viridiplantae</taxon>
        <taxon>Streptophyta</taxon>
        <taxon>Embryophyta</taxon>
        <taxon>Tracheophyta</taxon>
        <taxon>Spermatophyta</taxon>
        <taxon>Magnoliopsida</taxon>
        <taxon>eudicotyledons</taxon>
        <taxon>Gunneridae</taxon>
        <taxon>Pentapetalae</taxon>
        <taxon>asterids</taxon>
        <taxon>campanulids</taxon>
        <taxon>Asterales</taxon>
        <taxon>Asteraceae</taxon>
        <taxon>Asteroideae</taxon>
        <taxon>Anthemideae</taxon>
        <taxon>Artemisiinae</taxon>
        <taxon>Artemisia</taxon>
    </lineage>
</organism>
<evidence type="ECO:0000256" key="1">
    <source>
        <dbReference type="ARBA" id="ARBA00022527"/>
    </source>
</evidence>
<keyword evidence="5" id="KW-0418">Kinase</keyword>
<dbReference type="EMBL" id="PKPP01007930">
    <property type="protein sequence ID" value="PWA52042.1"/>
    <property type="molecule type" value="Genomic_DNA"/>
</dbReference>
<dbReference type="PANTHER" id="PTHR47989">
    <property type="entry name" value="OS01G0750732 PROTEIN"/>
    <property type="match status" value="1"/>
</dbReference>
<feature type="domain" description="Protein kinase" evidence="4">
    <location>
        <begin position="1"/>
        <end position="140"/>
    </location>
</feature>
<dbReference type="PROSITE" id="PS50011">
    <property type="entry name" value="PROTEIN_KINASE_DOM"/>
    <property type="match status" value="1"/>
</dbReference>
<evidence type="ECO:0000259" key="4">
    <source>
        <dbReference type="PROSITE" id="PS50011"/>
    </source>
</evidence>
<dbReference type="Proteomes" id="UP000245207">
    <property type="component" value="Unassembled WGS sequence"/>
</dbReference>
<evidence type="ECO:0000313" key="5">
    <source>
        <dbReference type="EMBL" id="PWA52042.1"/>
    </source>
</evidence>
<gene>
    <name evidence="5" type="ORF">CTI12_AA458410</name>
</gene>
<evidence type="ECO:0000256" key="2">
    <source>
        <dbReference type="ARBA" id="ARBA00022741"/>
    </source>
</evidence>